<dbReference type="Proteomes" id="UP000078292">
    <property type="component" value="Unassembled WGS sequence"/>
</dbReference>
<accession>A0A1B7LZM1</accession>
<feature type="region of interest" description="Disordered" evidence="1">
    <location>
        <begin position="1"/>
        <end position="62"/>
    </location>
</feature>
<dbReference type="STRING" id="1837282.A6F49_10795"/>
<reference evidence="3 4" key="1">
    <citation type="submission" date="2016-04" db="EMBL/GenBank/DDBJ databases">
        <title>First whole genome shotgun sequence of the bacterium Enteractinococcus sp. strain UASWS1574.</title>
        <authorList>
            <person name="Crovadore J."/>
            <person name="Chablais R."/>
            <person name="Lefort F."/>
        </authorList>
    </citation>
    <scope>NUCLEOTIDE SEQUENCE [LARGE SCALE GENOMIC DNA]</scope>
    <source>
        <strain evidence="3 4">UASWS1574</strain>
    </source>
</reference>
<sequence>MLNNRREEMTEEDRGTAKSQSEGKGRPTPKRRDQEAANRRPLISDDRKVARQQHREAVAEERARMRRALDTGEEKYLPPRDKGPQRRFARDYVDARWGLGEWLIIGVLVFLGLSFVPTPTMQMASTIGMLAFVFLVIFEGFWVGHQVKKRLEAKFGEMEPGTRWYAAMRSTQMRRMRLPKPQVKRGQFPS</sequence>
<proteinExistence type="predicted"/>
<feature type="transmembrane region" description="Helical" evidence="2">
    <location>
        <begin position="123"/>
        <end position="144"/>
    </location>
</feature>
<protein>
    <recommendedName>
        <fullName evidence="5">DUF3043 domain-containing protein</fullName>
    </recommendedName>
</protein>
<name>A0A1B7LZM1_9MICC</name>
<dbReference type="AlphaFoldDB" id="A0A1B7LZM1"/>
<dbReference type="RefSeq" id="WP_043057973.1">
    <property type="nucleotide sequence ID" value="NZ_LXEY01000018.1"/>
</dbReference>
<evidence type="ECO:0000256" key="2">
    <source>
        <dbReference type="SAM" id="Phobius"/>
    </source>
</evidence>
<organism evidence="3 4">
    <name type="scientific">Enteractinococcus helveticum</name>
    <dbReference type="NCBI Taxonomy" id="1837282"/>
    <lineage>
        <taxon>Bacteria</taxon>
        <taxon>Bacillati</taxon>
        <taxon>Actinomycetota</taxon>
        <taxon>Actinomycetes</taxon>
        <taxon>Micrococcales</taxon>
        <taxon>Micrococcaceae</taxon>
    </lineage>
</organism>
<evidence type="ECO:0000256" key="1">
    <source>
        <dbReference type="SAM" id="MobiDB-lite"/>
    </source>
</evidence>
<gene>
    <name evidence="3" type="ORF">A6F49_10795</name>
</gene>
<keyword evidence="2" id="KW-0812">Transmembrane</keyword>
<evidence type="ECO:0000313" key="4">
    <source>
        <dbReference type="Proteomes" id="UP000078292"/>
    </source>
</evidence>
<feature type="transmembrane region" description="Helical" evidence="2">
    <location>
        <begin position="97"/>
        <end position="117"/>
    </location>
</feature>
<evidence type="ECO:0000313" key="3">
    <source>
        <dbReference type="EMBL" id="OAV60947.1"/>
    </source>
</evidence>
<keyword evidence="4" id="KW-1185">Reference proteome</keyword>
<dbReference type="InterPro" id="IPR021403">
    <property type="entry name" value="DUF3043"/>
</dbReference>
<comment type="caution">
    <text evidence="3">The sequence shown here is derived from an EMBL/GenBank/DDBJ whole genome shotgun (WGS) entry which is preliminary data.</text>
</comment>
<evidence type="ECO:0008006" key="5">
    <source>
        <dbReference type="Google" id="ProtNLM"/>
    </source>
</evidence>
<dbReference type="Pfam" id="PF11241">
    <property type="entry name" value="DUF3043"/>
    <property type="match status" value="1"/>
</dbReference>
<keyword evidence="2" id="KW-0472">Membrane</keyword>
<dbReference type="EMBL" id="LXEY01000018">
    <property type="protein sequence ID" value="OAV60947.1"/>
    <property type="molecule type" value="Genomic_DNA"/>
</dbReference>
<dbReference type="OrthoDB" id="5194448at2"/>
<keyword evidence="2" id="KW-1133">Transmembrane helix</keyword>